<keyword evidence="2" id="KW-1185">Reference proteome</keyword>
<evidence type="ECO:0000313" key="1">
    <source>
        <dbReference type="EMBL" id="KIK39021.1"/>
    </source>
</evidence>
<dbReference type="InParanoid" id="A0A0D0AB97"/>
<reference evidence="2" key="2">
    <citation type="submission" date="2015-01" db="EMBL/GenBank/DDBJ databases">
        <title>Evolutionary Origins and Diversification of the Mycorrhizal Mutualists.</title>
        <authorList>
            <consortium name="DOE Joint Genome Institute"/>
            <consortium name="Mycorrhizal Genomics Consortium"/>
            <person name="Kohler A."/>
            <person name="Kuo A."/>
            <person name="Nagy L.G."/>
            <person name="Floudas D."/>
            <person name="Copeland A."/>
            <person name="Barry K.W."/>
            <person name="Cichocki N."/>
            <person name="Veneault-Fourrey C."/>
            <person name="LaButti K."/>
            <person name="Lindquist E.A."/>
            <person name="Lipzen A."/>
            <person name="Lundell T."/>
            <person name="Morin E."/>
            <person name="Murat C."/>
            <person name="Riley R."/>
            <person name="Ohm R."/>
            <person name="Sun H."/>
            <person name="Tunlid A."/>
            <person name="Henrissat B."/>
            <person name="Grigoriev I.V."/>
            <person name="Hibbett D.S."/>
            <person name="Martin F."/>
        </authorList>
    </citation>
    <scope>NUCLEOTIDE SEQUENCE [LARGE SCALE GENOMIC DNA]</scope>
    <source>
        <strain evidence="2">UH-Slu-Lm8-n1</strain>
    </source>
</reference>
<dbReference type="EMBL" id="KN835363">
    <property type="protein sequence ID" value="KIK39021.1"/>
    <property type="molecule type" value="Genomic_DNA"/>
</dbReference>
<dbReference type="Proteomes" id="UP000054485">
    <property type="component" value="Unassembled WGS sequence"/>
</dbReference>
<reference evidence="1 2" key="1">
    <citation type="submission" date="2014-04" db="EMBL/GenBank/DDBJ databases">
        <authorList>
            <consortium name="DOE Joint Genome Institute"/>
            <person name="Kuo A."/>
            <person name="Ruytinx J."/>
            <person name="Rineau F."/>
            <person name="Colpaert J."/>
            <person name="Kohler A."/>
            <person name="Nagy L.G."/>
            <person name="Floudas D."/>
            <person name="Copeland A."/>
            <person name="Barry K.W."/>
            <person name="Cichocki N."/>
            <person name="Veneault-Fourrey C."/>
            <person name="LaButti K."/>
            <person name="Lindquist E.A."/>
            <person name="Lipzen A."/>
            <person name="Lundell T."/>
            <person name="Morin E."/>
            <person name="Murat C."/>
            <person name="Sun H."/>
            <person name="Tunlid A."/>
            <person name="Henrissat B."/>
            <person name="Grigoriev I.V."/>
            <person name="Hibbett D.S."/>
            <person name="Martin F."/>
            <person name="Nordberg H.P."/>
            <person name="Cantor M.N."/>
            <person name="Hua S.X."/>
        </authorList>
    </citation>
    <scope>NUCLEOTIDE SEQUENCE [LARGE SCALE GENOMIC DNA]</scope>
    <source>
        <strain evidence="1 2">UH-Slu-Lm8-n1</strain>
    </source>
</reference>
<gene>
    <name evidence="1" type="ORF">CY34DRAFT_808788</name>
</gene>
<dbReference type="AlphaFoldDB" id="A0A0D0AB97"/>
<sequence>DISPKAQKLFEPWVPLHNVRWSYGAAMCPLCETRLSTASTTNVPFQDRSLLHISRTRIPVPYPHPHQSRVSYYTMIRSSFYLGWQGIYTARSSPKLNSANHSMSIVSGFPSGFIDISFFPGQLLNLDVSHDLDLSDFSVHKGNTTITFDSCPDRSSDRWGRKGKERLGLDVWDPQLFNRDPARAIYQSTNHQHCSIQT</sequence>
<organism evidence="1 2">
    <name type="scientific">Suillus luteus UH-Slu-Lm8-n1</name>
    <dbReference type="NCBI Taxonomy" id="930992"/>
    <lineage>
        <taxon>Eukaryota</taxon>
        <taxon>Fungi</taxon>
        <taxon>Dikarya</taxon>
        <taxon>Basidiomycota</taxon>
        <taxon>Agaricomycotina</taxon>
        <taxon>Agaricomycetes</taxon>
        <taxon>Agaricomycetidae</taxon>
        <taxon>Boletales</taxon>
        <taxon>Suillineae</taxon>
        <taxon>Suillaceae</taxon>
        <taxon>Suillus</taxon>
    </lineage>
</organism>
<dbReference type="OrthoDB" id="2643295at2759"/>
<evidence type="ECO:0000313" key="2">
    <source>
        <dbReference type="Proteomes" id="UP000054485"/>
    </source>
</evidence>
<accession>A0A0D0AB97</accession>
<proteinExistence type="predicted"/>
<protein>
    <submittedName>
        <fullName evidence="1">Unplaced genomic scaffold CY34scaffold_232, whole genome shotgun sequence</fullName>
    </submittedName>
</protein>
<feature type="non-terminal residue" evidence="1">
    <location>
        <position position="1"/>
    </location>
</feature>
<dbReference type="HOGENOM" id="CLU_119672_0_0_1"/>
<name>A0A0D0AB97_9AGAM</name>